<dbReference type="PANTHER" id="PTHR12035">
    <property type="entry name" value="SIALIC ACID BINDING IMMUNOGLOBULIN-LIKE LECTIN"/>
    <property type="match status" value="1"/>
</dbReference>
<dbReference type="GO" id="GO:0007155">
    <property type="term" value="P:cell adhesion"/>
    <property type="evidence" value="ECO:0007669"/>
    <property type="project" value="TreeGrafter"/>
</dbReference>
<dbReference type="InterPro" id="IPR013783">
    <property type="entry name" value="Ig-like_fold"/>
</dbReference>
<protein>
    <recommendedName>
        <fullName evidence="9">Ig-like domain-containing protein</fullName>
    </recommendedName>
</protein>
<dbReference type="Gene3D" id="2.60.40.10">
    <property type="entry name" value="Immunoglobulins"/>
    <property type="match status" value="2"/>
</dbReference>
<dbReference type="GO" id="GO:0033691">
    <property type="term" value="F:sialic acid binding"/>
    <property type="evidence" value="ECO:0007669"/>
    <property type="project" value="TreeGrafter"/>
</dbReference>
<evidence type="ECO:0000313" key="8">
    <source>
        <dbReference type="Proteomes" id="UP000288216"/>
    </source>
</evidence>
<accession>A0A401NS80</accession>
<keyword evidence="8" id="KW-1185">Reference proteome</keyword>
<dbReference type="OrthoDB" id="10039395at2759"/>
<dbReference type="AlphaFoldDB" id="A0A401NS80"/>
<dbReference type="InterPro" id="IPR051036">
    <property type="entry name" value="SIGLEC"/>
</dbReference>
<dbReference type="STRING" id="75743.A0A401NS80"/>
<comment type="caution">
    <text evidence="7">The sequence shown here is derived from an EMBL/GenBank/DDBJ whole genome shotgun (WGS) entry which is preliminary data.</text>
</comment>
<feature type="signal peptide" evidence="6">
    <location>
        <begin position="1"/>
        <end position="22"/>
    </location>
</feature>
<evidence type="ECO:0000256" key="1">
    <source>
        <dbReference type="ARBA" id="ARBA00004167"/>
    </source>
</evidence>
<evidence type="ECO:0000256" key="2">
    <source>
        <dbReference type="ARBA" id="ARBA00022692"/>
    </source>
</evidence>
<gene>
    <name evidence="7" type="ORF">scyTo_0009714</name>
</gene>
<evidence type="ECO:0000256" key="5">
    <source>
        <dbReference type="SAM" id="Phobius"/>
    </source>
</evidence>
<dbReference type="EMBL" id="BFAA01004043">
    <property type="protein sequence ID" value="GCB63761.1"/>
    <property type="molecule type" value="Genomic_DNA"/>
</dbReference>
<dbReference type="GO" id="GO:0005886">
    <property type="term" value="C:plasma membrane"/>
    <property type="evidence" value="ECO:0007669"/>
    <property type="project" value="TreeGrafter"/>
</dbReference>
<evidence type="ECO:0000256" key="6">
    <source>
        <dbReference type="SAM" id="SignalP"/>
    </source>
</evidence>
<reference evidence="7 8" key="1">
    <citation type="journal article" date="2018" name="Nat. Ecol. Evol.">
        <title>Shark genomes provide insights into elasmobranch evolution and the origin of vertebrates.</title>
        <authorList>
            <person name="Hara Y"/>
            <person name="Yamaguchi K"/>
            <person name="Onimaru K"/>
            <person name="Kadota M"/>
            <person name="Koyanagi M"/>
            <person name="Keeley SD"/>
            <person name="Tatsumi K"/>
            <person name="Tanaka K"/>
            <person name="Motone F"/>
            <person name="Kageyama Y"/>
            <person name="Nozu R"/>
            <person name="Adachi N"/>
            <person name="Nishimura O"/>
            <person name="Nakagawa R"/>
            <person name="Tanegashima C"/>
            <person name="Kiyatake I"/>
            <person name="Matsumoto R"/>
            <person name="Murakumo K"/>
            <person name="Nishida K"/>
            <person name="Terakita A"/>
            <person name="Kuratani S"/>
            <person name="Sato K"/>
            <person name="Hyodo S Kuraku.S."/>
        </authorList>
    </citation>
    <scope>NUCLEOTIDE SEQUENCE [LARGE SCALE GENOMIC DNA]</scope>
</reference>
<feature type="chain" id="PRO_5019491058" description="Ig-like domain-containing protein" evidence="6">
    <location>
        <begin position="23"/>
        <end position="483"/>
    </location>
</feature>
<keyword evidence="3 5" id="KW-1133">Transmembrane helix</keyword>
<dbReference type="OMA" id="TTHANCY"/>
<evidence type="ECO:0000256" key="3">
    <source>
        <dbReference type="ARBA" id="ARBA00022989"/>
    </source>
</evidence>
<comment type="subcellular location">
    <subcellularLocation>
        <location evidence="1">Membrane</location>
        <topology evidence="1">Single-pass membrane protein</topology>
    </subcellularLocation>
</comment>
<dbReference type="SUPFAM" id="SSF48726">
    <property type="entry name" value="Immunoglobulin"/>
    <property type="match status" value="1"/>
</dbReference>
<keyword evidence="4 5" id="KW-0472">Membrane</keyword>
<evidence type="ECO:0000256" key="4">
    <source>
        <dbReference type="ARBA" id="ARBA00023136"/>
    </source>
</evidence>
<dbReference type="InterPro" id="IPR036179">
    <property type="entry name" value="Ig-like_dom_sf"/>
</dbReference>
<sequence length="483" mass="53614">MNASHRILVLTLTVCLIQGATAADGWNAEFPQSLSALQGRSVIFNCSFQYPYQEKIPAADITAKWLGAPCEFGSTVFYSNEKNEYTGVELIGDLSQKNCSLHISNVQTTHANCYCFRFEIKGKDNWTEKPCLNLSVYARPGKPIISSSTELVERMNSSLICSSSNVDRKAQASLNWYGIAGQAAGQCKGEAQSTLRSCHSFIPSYQDHNKIVKCSITYRKFPYSDEGNITLDVKYKPYDVNISQAGMSFICMAKANPQAQIIWNYTGNVKPVISDSFNNSTLTLQTTSDICISCQAQNKYGLIRSEQYCFKSTQPSFLPLVITGSVVGVLLLLGIVLLIRRKYFFRESKPEIESEQMFHNEIQHPKQERISVINGEYDNMCMSESPAVNKSAPRGDSADALVYASIQFGKKPAGLDPEHPKTEQAICSSIQQDNQVADSSVYENVEKYTTSSEEASISKKDSEDAILYAGIVFKDNPLQSTKH</sequence>
<keyword evidence="2 5" id="KW-0812">Transmembrane</keyword>
<feature type="transmembrane region" description="Helical" evidence="5">
    <location>
        <begin position="317"/>
        <end position="339"/>
    </location>
</feature>
<organism evidence="7 8">
    <name type="scientific">Scyliorhinus torazame</name>
    <name type="common">Cloudy catshark</name>
    <name type="synonym">Catulus torazame</name>
    <dbReference type="NCBI Taxonomy" id="75743"/>
    <lineage>
        <taxon>Eukaryota</taxon>
        <taxon>Metazoa</taxon>
        <taxon>Chordata</taxon>
        <taxon>Craniata</taxon>
        <taxon>Vertebrata</taxon>
        <taxon>Chondrichthyes</taxon>
        <taxon>Elasmobranchii</taxon>
        <taxon>Galeomorphii</taxon>
        <taxon>Galeoidea</taxon>
        <taxon>Carcharhiniformes</taxon>
        <taxon>Scyliorhinidae</taxon>
        <taxon>Scyliorhinus</taxon>
    </lineage>
</organism>
<evidence type="ECO:0000313" key="7">
    <source>
        <dbReference type="EMBL" id="GCB63761.1"/>
    </source>
</evidence>
<proteinExistence type="predicted"/>
<evidence type="ECO:0008006" key="9">
    <source>
        <dbReference type="Google" id="ProtNLM"/>
    </source>
</evidence>
<keyword evidence="6" id="KW-0732">Signal</keyword>
<dbReference type="PANTHER" id="PTHR12035:SF125">
    <property type="entry name" value="SIALIC ACID-BINDING IG-LIKE LECTIN 5"/>
    <property type="match status" value="1"/>
</dbReference>
<name>A0A401NS80_SCYTO</name>
<dbReference type="Proteomes" id="UP000288216">
    <property type="component" value="Unassembled WGS sequence"/>
</dbReference>